<dbReference type="PANTHER" id="PTHR38787">
    <property type="entry name" value="REGULATORY P DOMAIN-CONTAINING PROTEIN"/>
    <property type="match status" value="1"/>
</dbReference>
<dbReference type="PANTHER" id="PTHR38787:SF3">
    <property type="entry name" value="REGULATORY P DOMAIN-CONTAINING PROTEIN"/>
    <property type="match status" value="1"/>
</dbReference>
<gene>
    <name evidence="3" type="ORF">GCM10009117_07200</name>
</gene>
<keyword evidence="4" id="KW-1185">Reference proteome</keyword>
<evidence type="ECO:0000313" key="3">
    <source>
        <dbReference type="EMBL" id="GAA0871574.1"/>
    </source>
</evidence>
<dbReference type="Pfam" id="PF18962">
    <property type="entry name" value="Por_Secre_tail"/>
    <property type="match status" value="1"/>
</dbReference>
<evidence type="ECO:0000259" key="2">
    <source>
        <dbReference type="Pfam" id="PF18962"/>
    </source>
</evidence>
<dbReference type="NCBIfam" id="TIGR04312">
    <property type="entry name" value="choice_anch_B"/>
    <property type="match status" value="1"/>
</dbReference>
<sequence length="471" mass="51954">MKNFILFFTFSFSFIIQAQTPCDNGLAGQYPCDGYDLLSAIDLNELDAFEANDNWGWTDPLDGKEYAIMCLTNGTAFIDISDPINPVYLGKLPTHTSSSTWRDAKTYLNHVFVVSEAFDHGMQVFDLTRLRNVTNPPVVFTEDGHYDGFGSAHNIVINESTGYAYGVGTNTFSGGAHFVDIQFPTNPQAAGGYSNDGYTHDAQVITYSGPDPDHQNKELYLGSNEDELVIVDVTNKNNPSRISGLGYGNTGYTHQGWFTEDQRYFIVGDEIDELSFGFNTRTLIFDVSDLDDPFLSSEYFGPSPAVDHNGYVVGDKYYLSNYRAGMRVIDISDIENGNLQEIGFFDSYPSSDGAGFDGVWNIYPFFDSGNIVISDINTGFYLVRDSSSPLSVKEPQTSNFTIYPNPAVSKVTITSDHTDLQTIKIFSVLGKNVAEFNQLSGVAEQIDISALASGIYIVQVNGDTSQKLIIQ</sequence>
<organism evidence="3 4">
    <name type="scientific">Gangjinia marincola</name>
    <dbReference type="NCBI Taxonomy" id="578463"/>
    <lineage>
        <taxon>Bacteria</taxon>
        <taxon>Pseudomonadati</taxon>
        <taxon>Bacteroidota</taxon>
        <taxon>Flavobacteriia</taxon>
        <taxon>Flavobacteriales</taxon>
        <taxon>Flavobacteriaceae</taxon>
        <taxon>Gangjinia</taxon>
    </lineage>
</organism>
<feature type="domain" description="Secretion system C-terminal sorting" evidence="2">
    <location>
        <begin position="402"/>
        <end position="470"/>
    </location>
</feature>
<evidence type="ECO:0000256" key="1">
    <source>
        <dbReference type="ARBA" id="ARBA00022729"/>
    </source>
</evidence>
<dbReference type="NCBIfam" id="TIGR04183">
    <property type="entry name" value="Por_Secre_tail"/>
    <property type="match status" value="1"/>
</dbReference>
<dbReference type="Proteomes" id="UP001500507">
    <property type="component" value="Unassembled WGS sequence"/>
</dbReference>
<proteinExistence type="predicted"/>
<dbReference type="SUPFAM" id="SSF75011">
    <property type="entry name" value="3-carboxy-cis,cis-mucoante lactonizing enzyme"/>
    <property type="match status" value="1"/>
</dbReference>
<dbReference type="EMBL" id="BAAAFG010000002">
    <property type="protein sequence ID" value="GAA0871574.1"/>
    <property type="molecule type" value="Genomic_DNA"/>
</dbReference>
<evidence type="ECO:0000313" key="4">
    <source>
        <dbReference type="Proteomes" id="UP001500507"/>
    </source>
</evidence>
<accession>A0ABN1MFF8</accession>
<comment type="caution">
    <text evidence="3">The sequence shown here is derived from an EMBL/GenBank/DDBJ whole genome shotgun (WGS) entry which is preliminary data.</text>
</comment>
<dbReference type="RefSeq" id="WP_343763946.1">
    <property type="nucleotide sequence ID" value="NZ_BAAAFG010000002.1"/>
</dbReference>
<dbReference type="InterPro" id="IPR027589">
    <property type="entry name" value="Choice_anch_B"/>
</dbReference>
<protein>
    <recommendedName>
        <fullName evidence="2">Secretion system C-terminal sorting domain-containing protein</fullName>
    </recommendedName>
</protein>
<reference evidence="3 4" key="1">
    <citation type="journal article" date="2019" name="Int. J. Syst. Evol. Microbiol.">
        <title>The Global Catalogue of Microorganisms (GCM) 10K type strain sequencing project: providing services to taxonomists for standard genome sequencing and annotation.</title>
        <authorList>
            <consortium name="The Broad Institute Genomics Platform"/>
            <consortium name="The Broad Institute Genome Sequencing Center for Infectious Disease"/>
            <person name="Wu L."/>
            <person name="Ma J."/>
        </authorList>
    </citation>
    <scope>NUCLEOTIDE SEQUENCE [LARGE SCALE GENOMIC DNA]</scope>
    <source>
        <strain evidence="3 4">JCM 16082</strain>
    </source>
</reference>
<dbReference type="InterPro" id="IPR026444">
    <property type="entry name" value="Secre_tail"/>
</dbReference>
<keyword evidence="1" id="KW-0732">Signal</keyword>
<name>A0ABN1MFF8_9FLAO</name>